<gene>
    <name evidence="2" type="ORF">EUGRSUZ_E02579</name>
</gene>
<dbReference type="InParanoid" id="A0A059C6X9"/>
<dbReference type="AlphaFoldDB" id="A0A059C6X9"/>
<dbReference type="EMBL" id="KK198757">
    <property type="protein sequence ID" value="KCW73974.1"/>
    <property type="molecule type" value="Genomic_DNA"/>
</dbReference>
<feature type="region of interest" description="Disordered" evidence="1">
    <location>
        <begin position="77"/>
        <end position="108"/>
    </location>
</feature>
<reference evidence="2" key="1">
    <citation type="submission" date="2013-07" db="EMBL/GenBank/DDBJ databases">
        <title>The genome of Eucalyptus grandis.</title>
        <authorList>
            <person name="Schmutz J."/>
            <person name="Hayes R."/>
            <person name="Myburg A."/>
            <person name="Tuskan G."/>
            <person name="Grattapaglia D."/>
            <person name="Rokhsar D.S."/>
        </authorList>
    </citation>
    <scope>NUCLEOTIDE SEQUENCE</scope>
    <source>
        <tissue evidence="2">Leaf extractions</tissue>
    </source>
</reference>
<sequence>MESPKFKFKVIWRLWRELAQRLIPSTFQFGSFRANSQAQSTAMELGKQRGQSRNKLKSYIQECSRIQNELIQLWASSMSQQRPQTASSDRPQKLNTGYAQSRGGSPKQ</sequence>
<evidence type="ECO:0000256" key="1">
    <source>
        <dbReference type="SAM" id="MobiDB-lite"/>
    </source>
</evidence>
<accession>A0A059C6X9</accession>
<organism evidence="2">
    <name type="scientific">Eucalyptus grandis</name>
    <name type="common">Flooded gum</name>
    <dbReference type="NCBI Taxonomy" id="71139"/>
    <lineage>
        <taxon>Eukaryota</taxon>
        <taxon>Viridiplantae</taxon>
        <taxon>Streptophyta</taxon>
        <taxon>Embryophyta</taxon>
        <taxon>Tracheophyta</taxon>
        <taxon>Spermatophyta</taxon>
        <taxon>Magnoliopsida</taxon>
        <taxon>eudicotyledons</taxon>
        <taxon>Gunneridae</taxon>
        <taxon>Pentapetalae</taxon>
        <taxon>rosids</taxon>
        <taxon>malvids</taxon>
        <taxon>Myrtales</taxon>
        <taxon>Myrtaceae</taxon>
        <taxon>Myrtoideae</taxon>
        <taxon>Eucalypteae</taxon>
        <taxon>Eucalyptus</taxon>
    </lineage>
</organism>
<protein>
    <submittedName>
        <fullName evidence="2">Uncharacterized protein</fullName>
    </submittedName>
</protein>
<dbReference type="Gramene" id="KCW73974">
    <property type="protein sequence ID" value="KCW73974"/>
    <property type="gene ID" value="EUGRSUZ_E02579"/>
</dbReference>
<name>A0A059C6X9_EUCGR</name>
<proteinExistence type="predicted"/>
<evidence type="ECO:0000313" key="2">
    <source>
        <dbReference type="EMBL" id="KCW73974.1"/>
    </source>
</evidence>